<dbReference type="PANTHER" id="PTHR10259">
    <property type="entry name" value="THIOPURINE S-METHYLTRANSFERASE"/>
    <property type="match status" value="1"/>
</dbReference>
<evidence type="ECO:0000313" key="10">
    <source>
        <dbReference type="EMBL" id="MDH5829148.1"/>
    </source>
</evidence>
<gene>
    <name evidence="9" type="primary">tpm</name>
    <name evidence="10" type="ORF">QFW80_01265</name>
</gene>
<sequence length="220" mass="24198">MEPSFWHDRWESNRIGFHRDAPLPLLTAHWRSLALPAGSCVCVPLCGKSLDMVWLAEQGHRVLGIELSTRAVTQFFDERGLAPRVHTSAAGTHYVSGPWELLVGDAFAVPAALLADCAGVYDRAALIALPPQLRATYAATTWARLPAQCRGLLVTLEYPQHEKSGPPFPVAEDEVRARFEAQWTVALLERRDIIASEPSFQAEGVSALSTAVYRVARTAR</sequence>
<keyword evidence="5 9" id="KW-0963">Cytoplasm</keyword>
<dbReference type="PANTHER" id="PTHR10259:SF11">
    <property type="entry name" value="THIOPURINE S-METHYLTRANSFERASE"/>
    <property type="match status" value="1"/>
</dbReference>
<evidence type="ECO:0000256" key="2">
    <source>
        <dbReference type="ARBA" id="ARBA00004496"/>
    </source>
</evidence>
<keyword evidence="6 9" id="KW-0489">Methyltransferase</keyword>
<dbReference type="GO" id="GO:0032259">
    <property type="term" value="P:methylation"/>
    <property type="evidence" value="ECO:0007669"/>
    <property type="project" value="UniProtKB-KW"/>
</dbReference>
<comment type="catalytic activity">
    <reaction evidence="1 9">
        <text>S-adenosyl-L-methionine + a thiopurine = S-adenosyl-L-homocysteine + a thiopurine S-methylether.</text>
        <dbReference type="EC" id="2.1.1.67"/>
    </reaction>
</comment>
<organism evidence="10 11">
    <name type="scientific">Luteimonas rhizosphaericola</name>
    <dbReference type="NCBI Taxonomy" id="3042024"/>
    <lineage>
        <taxon>Bacteria</taxon>
        <taxon>Pseudomonadati</taxon>
        <taxon>Pseudomonadota</taxon>
        <taxon>Gammaproteobacteria</taxon>
        <taxon>Lysobacterales</taxon>
        <taxon>Lysobacteraceae</taxon>
        <taxon>Luteimonas</taxon>
    </lineage>
</organism>
<dbReference type="Proteomes" id="UP001156831">
    <property type="component" value="Unassembled WGS sequence"/>
</dbReference>
<feature type="binding site" evidence="9">
    <location>
        <position position="10"/>
    </location>
    <ligand>
        <name>S-adenosyl-L-methionine</name>
        <dbReference type="ChEBI" id="CHEBI:59789"/>
    </ligand>
</feature>
<dbReference type="EC" id="2.1.1.67" evidence="4 9"/>
<comment type="similarity">
    <text evidence="3 9">Belongs to the class I-like SAM-binding methyltransferase superfamily. TPMT family.</text>
</comment>
<dbReference type="NCBIfam" id="NF009732">
    <property type="entry name" value="PRK13255.1"/>
    <property type="match status" value="1"/>
</dbReference>
<dbReference type="EMBL" id="JARXRN010000015">
    <property type="protein sequence ID" value="MDH5829148.1"/>
    <property type="molecule type" value="Genomic_DNA"/>
</dbReference>
<comment type="subcellular location">
    <subcellularLocation>
        <location evidence="2 9">Cytoplasm</location>
    </subcellularLocation>
</comment>
<dbReference type="InterPro" id="IPR029063">
    <property type="entry name" value="SAM-dependent_MTases_sf"/>
</dbReference>
<evidence type="ECO:0000256" key="9">
    <source>
        <dbReference type="HAMAP-Rule" id="MF_00812"/>
    </source>
</evidence>
<dbReference type="Gene3D" id="3.40.50.150">
    <property type="entry name" value="Vaccinia Virus protein VP39"/>
    <property type="match status" value="1"/>
</dbReference>
<dbReference type="SUPFAM" id="SSF53335">
    <property type="entry name" value="S-adenosyl-L-methionine-dependent methyltransferases"/>
    <property type="match status" value="1"/>
</dbReference>
<evidence type="ECO:0000256" key="3">
    <source>
        <dbReference type="ARBA" id="ARBA00008145"/>
    </source>
</evidence>
<evidence type="ECO:0000256" key="8">
    <source>
        <dbReference type="ARBA" id="ARBA00022691"/>
    </source>
</evidence>
<dbReference type="NCBIfam" id="TIGR03840">
    <property type="entry name" value="TMPT_Se_Te"/>
    <property type="match status" value="1"/>
</dbReference>
<dbReference type="InterPro" id="IPR022474">
    <property type="entry name" value="Thiopur_S-MeTfrase_Se/Te_detox"/>
</dbReference>
<dbReference type="InterPro" id="IPR025835">
    <property type="entry name" value="Thiopurine_S-MeTrfase"/>
</dbReference>
<name>A0ABT6JEN9_9GAMM</name>
<accession>A0ABT6JEN9</accession>
<keyword evidence="7 9" id="KW-0808">Transferase</keyword>
<dbReference type="InterPro" id="IPR008854">
    <property type="entry name" value="TPMT"/>
</dbReference>
<reference evidence="10 11" key="1">
    <citation type="submission" date="2023-04" db="EMBL/GenBank/DDBJ databases">
        <title>Luteimonas sp. M1R5S18.</title>
        <authorList>
            <person name="Sun J.-Q."/>
        </authorList>
    </citation>
    <scope>NUCLEOTIDE SEQUENCE [LARGE SCALE GENOMIC DNA]</scope>
    <source>
        <strain evidence="10 11">M1R5S18</strain>
    </source>
</reference>
<proteinExistence type="inferred from homology"/>
<feature type="binding site" evidence="9">
    <location>
        <position position="123"/>
    </location>
    <ligand>
        <name>S-adenosyl-L-methionine</name>
        <dbReference type="ChEBI" id="CHEBI:59789"/>
    </ligand>
</feature>
<feature type="binding site" evidence="9">
    <location>
        <position position="66"/>
    </location>
    <ligand>
        <name>S-adenosyl-L-methionine</name>
        <dbReference type="ChEBI" id="CHEBI:59789"/>
    </ligand>
</feature>
<feature type="binding site" evidence="9">
    <location>
        <position position="45"/>
    </location>
    <ligand>
        <name>S-adenosyl-L-methionine</name>
        <dbReference type="ChEBI" id="CHEBI:59789"/>
    </ligand>
</feature>
<evidence type="ECO:0000256" key="6">
    <source>
        <dbReference type="ARBA" id="ARBA00022603"/>
    </source>
</evidence>
<evidence type="ECO:0000256" key="5">
    <source>
        <dbReference type="ARBA" id="ARBA00022490"/>
    </source>
</evidence>
<dbReference type="PROSITE" id="PS51585">
    <property type="entry name" value="SAM_MT_TPMT"/>
    <property type="match status" value="1"/>
</dbReference>
<keyword evidence="11" id="KW-1185">Reference proteome</keyword>
<dbReference type="HAMAP" id="MF_00812">
    <property type="entry name" value="Thiopur_methtran"/>
    <property type="match status" value="1"/>
</dbReference>
<dbReference type="PIRSF" id="PIRSF023956">
    <property type="entry name" value="Thiopurine_S-methyltransferase"/>
    <property type="match status" value="1"/>
</dbReference>
<evidence type="ECO:0000256" key="1">
    <source>
        <dbReference type="ARBA" id="ARBA00000903"/>
    </source>
</evidence>
<dbReference type="GO" id="GO:0008119">
    <property type="term" value="F:thiopurine S-methyltransferase activity"/>
    <property type="evidence" value="ECO:0007669"/>
    <property type="project" value="UniProtKB-EC"/>
</dbReference>
<protein>
    <recommendedName>
        <fullName evidence="4 9">Thiopurine S-methyltransferase</fullName>
        <ecNumber evidence="4 9">2.1.1.67</ecNumber>
    </recommendedName>
    <alternativeName>
        <fullName evidence="9">Thiopurine methyltransferase</fullName>
    </alternativeName>
</protein>
<evidence type="ECO:0000256" key="4">
    <source>
        <dbReference type="ARBA" id="ARBA00011905"/>
    </source>
</evidence>
<evidence type="ECO:0000256" key="7">
    <source>
        <dbReference type="ARBA" id="ARBA00022679"/>
    </source>
</evidence>
<evidence type="ECO:0000313" key="11">
    <source>
        <dbReference type="Proteomes" id="UP001156831"/>
    </source>
</evidence>
<comment type="caution">
    <text evidence="10">The sequence shown here is derived from an EMBL/GenBank/DDBJ whole genome shotgun (WGS) entry which is preliminary data.</text>
</comment>
<keyword evidence="8 9" id="KW-0949">S-adenosyl-L-methionine</keyword>
<dbReference type="RefSeq" id="WP_280599153.1">
    <property type="nucleotide sequence ID" value="NZ_JARXRN010000015.1"/>
</dbReference>
<dbReference type="Pfam" id="PF05724">
    <property type="entry name" value="TPMT"/>
    <property type="match status" value="1"/>
</dbReference>